<gene>
    <name evidence="1" type="ORF">H8S22_15110</name>
</gene>
<evidence type="ECO:0000313" key="1">
    <source>
        <dbReference type="EMBL" id="MBC5678852.1"/>
    </source>
</evidence>
<sequence length="138" mass="15933">MRNYKKVLSWIMAVCLLLTWNISVYGEQTSEKTGQRSNVVLFVQFPEDETDDFFNTHQERLTYDKGSEPLTGFAAYERILNGRGERNRSSLSIYIDAVSEGKLKIKNVFPQYNDAKIVPITMEHSVDYYDSYAGEARL</sequence>
<organism evidence="1 2">
    <name type="scientific">Anaerostipes hominis</name>
    <name type="common">ex Liu et al. 2021</name>
    <dbReference type="NCBI Taxonomy" id="2763018"/>
    <lineage>
        <taxon>Bacteria</taxon>
        <taxon>Bacillati</taxon>
        <taxon>Bacillota</taxon>
        <taxon>Clostridia</taxon>
        <taxon>Lachnospirales</taxon>
        <taxon>Lachnospiraceae</taxon>
        <taxon>Anaerostipes</taxon>
    </lineage>
</organism>
<proteinExistence type="predicted"/>
<name>A0ABR7FUG5_9FIRM</name>
<reference evidence="1 2" key="1">
    <citation type="submission" date="2020-08" db="EMBL/GenBank/DDBJ databases">
        <title>Genome public.</title>
        <authorList>
            <person name="Liu C."/>
            <person name="Sun Q."/>
        </authorList>
    </citation>
    <scope>NUCLEOTIDE SEQUENCE [LARGE SCALE GENOMIC DNA]</scope>
    <source>
        <strain evidence="1 2">NSJ-7</strain>
    </source>
</reference>
<keyword evidence="2" id="KW-1185">Reference proteome</keyword>
<comment type="caution">
    <text evidence="1">The sequence shown here is derived from an EMBL/GenBank/DDBJ whole genome shotgun (WGS) entry which is preliminary data.</text>
</comment>
<dbReference type="EMBL" id="JACOOS010000023">
    <property type="protein sequence ID" value="MBC5678852.1"/>
    <property type="molecule type" value="Genomic_DNA"/>
</dbReference>
<dbReference type="RefSeq" id="WP_024727923.1">
    <property type="nucleotide sequence ID" value="NZ_JACOOS010000023.1"/>
</dbReference>
<protein>
    <submittedName>
        <fullName evidence="1">Uncharacterized protein</fullName>
    </submittedName>
</protein>
<evidence type="ECO:0000313" key="2">
    <source>
        <dbReference type="Proteomes" id="UP000635828"/>
    </source>
</evidence>
<dbReference type="Proteomes" id="UP000635828">
    <property type="component" value="Unassembled WGS sequence"/>
</dbReference>
<accession>A0ABR7FUG5</accession>